<name>A0ABS2PDB5_9BACL</name>
<evidence type="ECO:0000256" key="1">
    <source>
        <dbReference type="SAM" id="Phobius"/>
    </source>
</evidence>
<sequence length="75" mass="8435">MEPNIIRRLKRGIIFSLLHAFIMFVVGMLLGGEPYWIGVIGFAIGGFVIGFFLSAKGKERKSMKKKNRADNPHIT</sequence>
<keyword evidence="1" id="KW-0812">Transmembrane</keyword>
<keyword evidence="1" id="KW-0472">Membrane</keyword>
<reference evidence="2 3" key="1">
    <citation type="submission" date="2021-01" db="EMBL/GenBank/DDBJ databases">
        <title>Genomic Encyclopedia of Type Strains, Phase IV (KMG-IV): sequencing the most valuable type-strain genomes for metagenomic binning, comparative biology and taxonomic classification.</title>
        <authorList>
            <person name="Goeker M."/>
        </authorList>
    </citation>
    <scope>NUCLEOTIDE SEQUENCE [LARGE SCALE GENOMIC DNA]</scope>
    <source>
        <strain evidence="2 3">DSM 25540</strain>
    </source>
</reference>
<protein>
    <recommendedName>
        <fullName evidence="4">AtpZ/AtpI family protein</fullName>
    </recommendedName>
</protein>
<keyword evidence="1" id="KW-1133">Transmembrane helix</keyword>
<feature type="transmembrane region" description="Helical" evidence="1">
    <location>
        <begin position="36"/>
        <end position="55"/>
    </location>
</feature>
<evidence type="ECO:0000313" key="3">
    <source>
        <dbReference type="Proteomes" id="UP000741863"/>
    </source>
</evidence>
<dbReference type="RefSeq" id="WP_204698060.1">
    <property type="nucleotide sequence ID" value="NZ_JAFBEC010000007.1"/>
</dbReference>
<keyword evidence="3" id="KW-1185">Reference proteome</keyword>
<gene>
    <name evidence="2" type="ORF">JOD17_002517</name>
</gene>
<feature type="transmembrane region" description="Helical" evidence="1">
    <location>
        <begin position="12"/>
        <end position="30"/>
    </location>
</feature>
<dbReference type="EMBL" id="JAFBEC010000007">
    <property type="protein sequence ID" value="MBM7633423.1"/>
    <property type="molecule type" value="Genomic_DNA"/>
</dbReference>
<evidence type="ECO:0000313" key="2">
    <source>
        <dbReference type="EMBL" id="MBM7633423.1"/>
    </source>
</evidence>
<dbReference type="Proteomes" id="UP000741863">
    <property type="component" value="Unassembled WGS sequence"/>
</dbReference>
<organism evidence="2 3">
    <name type="scientific">Geomicrobium sediminis</name>
    <dbReference type="NCBI Taxonomy" id="1347788"/>
    <lineage>
        <taxon>Bacteria</taxon>
        <taxon>Bacillati</taxon>
        <taxon>Bacillota</taxon>
        <taxon>Bacilli</taxon>
        <taxon>Bacillales</taxon>
        <taxon>Geomicrobium</taxon>
    </lineage>
</organism>
<evidence type="ECO:0008006" key="4">
    <source>
        <dbReference type="Google" id="ProtNLM"/>
    </source>
</evidence>
<accession>A0ABS2PDB5</accession>
<proteinExistence type="predicted"/>
<comment type="caution">
    <text evidence="2">The sequence shown here is derived from an EMBL/GenBank/DDBJ whole genome shotgun (WGS) entry which is preliminary data.</text>
</comment>